<dbReference type="EMBL" id="RKHQ01000001">
    <property type="protein sequence ID" value="ROR97123.1"/>
    <property type="molecule type" value="Genomic_DNA"/>
</dbReference>
<name>A0A3N2DBJ9_9MICO</name>
<sequence length="163" mass="17174">MTSTPNPLDPGHETRLRALGLTFLPKGPPKPSVDACVEVDGMLYVSGHGPEDDAGNLLFRGRVGAEVSLDEAVAAARATGLQILRSAREHLGSLDRVVRVVKLLALVNSASDFHEQPAVVNGCSDLLVEVFGPAGRHARSAMGTSNLPGNQPVEIEAILQVRP</sequence>
<dbReference type="SUPFAM" id="SSF55298">
    <property type="entry name" value="YjgF-like"/>
    <property type="match status" value="1"/>
</dbReference>
<evidence type="ECO:0000313" key="2">
    <source>
        <dbReference type="EMBL" id="ROR97123.1"/>
    </source>
</evidence>
<reference evidence="2 3" key="1">
    <citation type="submission" date="2018-11" db="EMBL/GenBank/DDBJ databases">
        <title>Sequencing the genomes of 1000 actinobacteria strains.</title>
        <authorList>
            <person name="Klenk H.-P."/>
        </authorList>
    </citation>
    <scope>NUCLEOTIDE SEQUENCE [LARGE SCALE GENOMIC DNA]</scope>
    <source>
        <strain evidence="2 3">DSM 13521</strain>
    </source>
</reference>
<dbReference type="Gene3D" id="3.30.1330.40">
    <property type="entry name" value="RutC-like"/>
    <property type="match status" value="1"/>
</dbReference>
<evidence type="ECO:0000313" key="3">
    <source>
        <dbReference type="Proteomes" id="UP000275356"/>
    </source>
</evidence>
<dbReference type="PANTHER" id="PTHR43760">
    <property type="entry name" value="ENDORIBONUCLEASE-RELATED"/>
    <property type="match status" value="1"/>
</dbReference>
<dbReference type="CDD" id="cd02199">
    <property type="entry name" value="YjgF_YER057c_UK114_like_1"/>
    <property type="match status" value="1"/>
</dbReference>
<dbReference type="RefSeq" id="WP_170169404.1">
    <property type="nucleotide sequence ID" value="NZ_CALFQU010000010.1"/>
</dbReference>
<comment type="caution">
    <text evidence="2">The sequence shown here is derived from an EMBL/GenBank/DDBJ whole genome shotgun (WGS) entry which is preliminary data.</text>
</comment>
<feature type="domain" description="Endoribonuclease L-PSP/chorismate mutase-like" evidence="1">
    <location>
        <begin position="39"/>
        <end position="149"/>
    </location>
</feature>
<dbReference type="Pfam" id="PF14588">
    <property type="entry name" value="YjgF_endoribonc"/>
    <property type="match status" value="1"/>
</dbReference>
<dbReference type="InterPro" id="IPR013813">
    <property type="entry name" value="Endoribo_LPSP/chorism_mut-like"/>
</dbReference>
<dbReference type="InterPro" id="IPR035959">
    <property type="entry name" value="RutC-like_sf"/>
</dbReference>
<dbReference type="AlphaFoldDB" id="A0A3N2DBJ9"/>
<gene>
    <name evidence="2" type="ORF">EDD28_1716</name>
</gene>
<dbReference type="PANTHER" id="PTHR43760:SF1">
    <property type="entry name" value="ENDORIBONUCLEASE L-PSP_CHORISMATE MUTASE-LIKE DOMAIN-CONTAINING PROTEIN"/>
    <property type="match status" value="1"/>
</dbReference>
<organism evidence="2 3">
    <name type="scientific">Salana multivorans</name>
    <dbReference type="NCBI Taxonomy" id="120377"/>
    <lineage>
        <taxon>Bacteria</taxon>
        <taxon>Bacillati</taxon>
        <taxon>Actinomycetota</taxon>
        <taxon>Actinomycetes</taxon>
        <taxon>Micrococcales</taxon>
        <taxon>Beutenbergiaceae</taxon>
        <taxon>Salana</taxon>
    </lineage>
</organism>
<dbReference type="Proteomes" id="UP000275356">
    <property type="component" value="Unassembled WGS sequence"/>
</dbReference>
<proteinExistence type="predicted"/>
<evidence type="ECO:0000259" key="1">
    <source>
        <dbReference type="Pfam" id="PF14588"/>
    </source>
</evidence>
<keyword evidence="3" id="KW-1185">Reference proteome</keyword>
<accession>A0A3N2DBJ9</accession>
<protein>
    <submittedName>
        <fullName evidence="2">Enamine deaminase RidA (YjgF/YER057c/UK114 family)</fullName>
    </submittedName>
</protein>